<evidence type="ECO:0000256" key="7">
    <source>
        <dbReference type="ARBA" id="ARBA00022448"/>
    </source>
</evidence>
<dbReference type="InterPro" id="IPR000172">
    <property type="entry name" value="GMC_OxRdtase_N"/>
</dbReference>
<comment type="function">
    <text evidence="2">Accessory subunit of the mitochondrial membrane respiratory chain NADH dehydrogenase (Complex I), that is believed not to be involved in catalysis. Complex I functions in the transfer of electrons from NADH to the respiratory chain. The immediate electron acceptor for the enzyme is believed to be ubiquinone.</text>
</comment>
<keyword evidence="13" id="KW-0496">Mitochondrion</keyword>
<evidence type="ECO:0000313" key="20">
    <source>
        <dbReference type="WBParaSite" id="scaffold7588_cov337.g12207"/>
    </source>
</evidence>
<dbReference type="Pfam" id="PF10200">
    <property type="entry name" value="Ndufs5"/>
    <property type="match status" value="1"/>
</dbReference>
<dbReference type="GO" id="GO:0005758">
    <property type="term" value="C:mitochondrial intermembrane space"/>
    <property type="evidence" value="ECO:0007669"/>
    <property type="project" value="UniProtKB-SubCell"/>
</dbReference>
<dbReference type="Gene3D" id="3.30.560.10">
    <property type="entry name" value="Glucose Oxidase, domain 3"/>
    <property type="match status" value="1"/>
</dbReference>
<keyword evidence="11 17" id="KW-0274">FAD</keyword>
<keyword evidence="10" id="KW-0999">Mitochondrion inner membrane</keyword>
<keyword evidence="19" id="KW-1185">Reference proteome</keyword>
<evidence type="ECO:0000256" key="8">
    <source>
        <dbReference type="ARBA" id="ARBA00022630"/>
    </source>
</evidence>
<name>A0A915N321_MELJA</name>
<feature type="domain" description="Glucose-methanol-choline oxidoreductase N-terminal" evidence="18">
    <location>
        <begin position="252"/>
        <end position="275"/>
    </location>
</feature>
<dbReference type="PANTHER" id="PTHR11552:SF147">
    <property type="entry name" value="CHOLINE DEHYDROGENASE, MITOCHONDRIAL"/>
    <property type="match status" value="1"/>
</dbReference>
<evidence type="ECO:0000256" key="9">
    <source>
        <dbReference type="ARBA" id="ARBA00022660"/>
    </source>
</evidence>
<organism evidence="19 20">
    <name type="scientific">Meloidogyne javanica</name>
    <name type="common">Root-knot nematode worm</name>
    <dbReference type="NCBI Taxonomy" id="6303"/>
    <lineage>
        <taxon>Eukaryota</taxon>
        <taxon>Metazoa</taxon>
        <taxon>Ecdysozoa</taxon>
        <taxon>Nematoda</taxon>
        <taxon>Chromadorea</taxon>
        <taxon>Rhabditida</taxon>
        <taxon>Tylenchina</taxon>
        <taxon>Tylenchomorpha</taxon>
        <taxon>Tylenchoidea</taxon>
        <taxon>Meloidogynidae</taxon>
        <taxon>Meloidogyninae</taxon>
        <taxon>Meloidogyne</taxon>
        <taxon>Meloidogyne incognita group</taxon>
    </lineage>
</organism>
<accession>A0A915N321</accession>
<keyword evidence="8 17" id="KW-0285">Flavoprotein</keyword>
<dbReference type="GO" id="GO:0050660">
    <property type="term" value="F:flavin adenine dinucleotide binding"/>
    <property type="evidence" value="ECO:0007669"/>
    <property type="project" value="InterPro"/>
</dbReference>
<dbReference type="Proteomes" id="UP000887561">
    <property type="component" value="Unplaced"/>
</dbReference>
<dbReference type="InterPro" id="IPR036188">
    <property type="entry name" value="FAD/NAD-bd_sf"/>
</dbReference>
<comment type="subcellular location">
    <subcellularLocation>
        <location evidence="4">Mitochondrion inner membrane</location>
        <topology evidence="4">Peripheral membrane protein</topology>
    </subcellularLocation>
    <subcellularLocation>
        <location evidence="3">Mitochondrion intermembrane space</location>
    </subcellularLocation>
</comment>
<proteinExistence type="inferred from homology"/>
<evidence type="ECO:0000256" key="3">
    <source>
        <dbReference type="ARBA" id="ARBA00004569"/>
    </source>
</evidence>
<evidence type="ECO:0000256" key="10">
    <source>
        <dbReference type="ARBA" id="ARBA00022792"/>
    </source>
</evidence>
<comment type="cofactor">
    <cofactor evidence="1">
        <name>FAD</name>
        <dbReference type="ChEBI" id="CHEBI:57692"/>
    </cofactor>
</comment>
<evidence type="ECO:0000256" key="11">
    <source>
        <dbReference type="ARBA" id="ARBA00022827"/>
    </source>
</evidence>
<dbReference type="GO" id="GO:0016614">
    <property type="term" value="F:oxidoreductase activity, acting on CH-OH group of donors"/>
    <property type="evidence" value="ECO:0007669"/>
    <property type="project" value="InterPro"/>
</dbReference>
<comment type="similarity">
    <text evidence="6 17">Belongs to the GMC oxidoreductase family.</text>
</comment>
<keyword evidence="15 16" id="KW-1015">Disulfide bond</keyword>
<protein>
    <submittedName>
        <fullName evidence="20">NADH dehydrogenase [ubiquinone] iron-sulfur protein 5</fullName>
    </submittedName>
</protein>
<dbReference type="Pfam" id="PF05199">
    <property type="entry name" value="GMC_oxred_C"/>
    <property type="match status" value="1"/>
</dbReference>
<dbReference type="AlphaFoldDB" id="A0A915N321"/>
<comment type="similarity">
    <text evidence="5">Belongs to the complex I NDUFS5 subunit family.</text>
</comment>
<evidence type="ECO:0000256" key="2">
    <source>
        <dbReference type="ARBA" id="ARBA00003195"/>
    </source>
</evidence>
<evidence type="ECO:0000313" key="19">
    <source>
        <dbReference type="Proteomes" id="UP000887561"/>
    </source>
</evidence>
<keyword evidence="12" id="KW-0249">Electron transport</keyword>
<dbReference type="InterPro" id="IPR012132">
    <property type="entry name" value="GMC_OxRdtase"/>
</dbReference>
<dbReference type="SUPFAM" id="SSF51905">
    <property type="entry name" value="FAD/NAD(P)-binding domain"/>
    <property type="match status" value="1"/>
</dbReference>
<evidence type="ECO:0000256" key="15">
    <source>
        <dbReference type="ARBA" id="ARBA00023157"/>
    </source>
</evidence>
<dbReference type="Pfam" id="PF00732">
    <property type="entry name" value="GMC_oxred_N"/>
    <property type="match status" value="1"/>
</dbReference>
<dbReference type="WBParaSite" id="scaffold7588_cov337.g12207">
    <property type="protein sequence ID" value="scaffold7588_cov337.g12207"/>
    <property type="gene ID" value="scaffold7588_cov337.g12207"/>
</dbReference>
<dbReference type="PROSITE" id="PS00623">
    <property type="entry name" value="GMC_OXRED_1"/>
    <property type="match status" value="1"/>
</dbReference>
<keyword evidence="7" id="KW-0813">Transport</keyword>
<dbReference type="SUPFAM" id="SSF54373">
    <property type="entry name" value="FAD-linked reductases, C-terminal domain"/>
    <property type="match status" value="1"/>
</dbReference>
<evidence type="ECO:0000256" key="4">
    <source>
        <dbReference type="ARBA" id="ARBA00004637"/>
    </source>
</evidence>
<evidence type="ECO:0000256" key="5">
    <source>
        <dbReference type="ARBA" id="ARBA00007372"/>
    </source>
</evidence>
<evidence type="ECO:0000259" key="18">
    <source>
        <dbReference type="PROSITE" id="PS00623"/>
    </source>
</evidence>
<dbReference type="GO" id="GO:0005743">
    <property type="term" value="C:mitochondrial inner membrane"/>
    <property type="evidence" value="ECO:0007669"/>
    <property type="project" value="UniProtKB-SubCell"/>
</dbReference>
<reference evidence="20" key="1">
    <citation type="submission" date="2022-11" db="UniProtKB">
        <authorList>
            <consortium name="WormBaseParasite"/>
        </authorList>
    </citation>
    <scope>IDENTIFICATION</scope>
</reference>
<evidence type="ECO:0000256" key="14">
    <source>
        <dbReference type="ARBA" id="ARBA00023136"/>
    </source>
</evidence>
<evidence type="ECO:0000256" key="13">
    <source>
        <dbReference type="ARBA" id="ARBA00023128"/>
    </source>
</evidence>
<sequence length="724" mass="82014">MSSQPPFLVIDGYRDKDREGRDFLDPEAGKFKRTEYAHYFVPGWRAFLQDSYQMTGSDCGLFEAQFYKCMEAFGAKLSRLYCDLEQRDFSECVTGEKKFKRFRAMKDIRFKKWLRGDRPSMWEPTIEYIRAVKPNFAGMATGADKKRKGYSWKDSSVYYGKFIRPLPDGVKPTHIIVGAGSAGCVLANRLTEDPQNRVLLIEAGPRDYWWNWKIHMPAALMYNLKNSTSGFRVYYTTSQEKMNNRAIYWPRGRVWGGSSSLNAMVYIRGHPLDYDRWEKEGAKGWAFKNCLPYFKKAQHHELSTGIEDPYRGSQGPLYVTQGRCENPLHQAFLEVGKQHSIGSTEDMNGFKQEGIGPMDMTIKDGKRWSASSAYLNPILDRPNLFTTQGVTCTQILFDKQRAIGIEFIRKINFTTTSLIDAGSREKMYCTDAVILAAGIGDGDHLYPLKIPIVQDMKGVGRNLQDHLEIYVQQKCLKPITLYNKSTWKHPHRMMQIGAQWFLTKTGLAASSHLESGGFARSSPEIPHPDIQFHFLPSTVHDDGRSSPKCHGYQVHVGPMRSKSTGRVYLKSSDPRAAPLCDPNYFGDDKDWVEFRQSIRLSRELFAQRAFDDFRGEELAPGKDCQTDEEIDQFVAKYAASAYHPSCTCKMGSSNDNLAVVDPETMNVYGFENLKVVDASIMPSIISGNLNAPVIMLAEKAADIISGKAPLPSENPPIWSPPKNN</sequence>
<evidence type="ECO:0000256" key="6">
    <source>
        <dbReference type="ARBA" id="ARBA00010790"/>
    </source>
</evidence>
<evidence type="ECO:0000256" key="16">
    <source>
        <dbReference type="PIRSR" id="PIRSR619342-50"/>
    </source>
</evidence>
<dbReference type="Gene3D" id="3.50.50.60">
    <property type="entry name" value="FAD/NAD(P)-binding domain"/>
    <property type="match status" value="1"/>
</dbReference>
<evidence type="ECO:0000256" key="12">
    <source>
        <dbReference type="ARBA" id="ARBA00022982"/>
    </source>
</evidence>
<keyword evidence="14" id="KW-0472">Membrane</keyword>
<dbReference type="NCBIfam" id="NF002550">
    <property type="entry name" value="PRK02106.1"/>
    <property type="match status" value="1"/>
</dbReference>
<feature type="disulfide bond" evidence="16">
    <location>
        <begin position="59"/>
        <end position="92"/>
    </location>
</feature>
<feature type="disulfide bond" evidence="16">
    <location>
        <begin position="69"/>
        <end position="82"/>
    </location>
</feature>
<dbReference type="InterPro" id="IPR007867">
    <property type="entry name" value="GMC_OxRtase_C"/>
</dbReference>
<evidence type="ECO:0000256" key="17">
    <source>
        <dbReference type="RuleBase" id="RU003968"/>
    </source>
</evidence>
<dbReference type="PANTHER" id="PTHR11552">
    <property type="entry name" value="GLUCOSE-METHANOL-CHOLINE GMC OXIDOREDUCTASE"/>
    <property type="match status" value="1"/>
</dbReference>
<keyword evidence="9" id="KW-0679">Respiratory chain</keyword>
<evidence type="ECO:0000256" key="1">
    <source>
        <dbReference type="ARBA" id="ARBA00001974"/>
    </source>
</evidence>
<dbReference type="InterPro" id="IPR019342">
    <property type="entry name" value="NADH_UbQ_OxRdtase_FeS-su5"/>
</dbReference>